<evidence type="ECO:0000313" key="3">
    <source>
        <dbReference type="EMBL" id="KQL20658.1"/>
    </source>
</evidence>
<dbReference type="InterPro" id="IPR038118">
    <property type="entry name" value="BOFC_N_sf"/>
</dbReference>
<dbReference type="InterPro" id="IPR015071">
    <property type="entry name" value="BOFC_N"/>
</dbReference>
<dbReference type="STRING" id="1637975.AN957_20065"/>
<dbReference type="InterPro" id="IPR015050">
    <property type="entry name" value="BofC_C"/>
</dbReference>
<evidence type="ECO:0000313" key="4">
    <source>
        <dbReference type="Proteomes" id="UP000050996"/>
    </source>
</evidence>
<reference evidence="3 4" key="1">
    <citation type="submission" date="2015-09" db="EMBL/GenBank/DDBJ databases">
        <title>Genome sequencing project for genomic taxonomy and phylogenomics of Bacillus-like bacteria.</title>
        <authorList>
            <person name="Liu B."/>
            <person name="Wang J."/>
            <person name="Zhu Y."/>
            <person name="Liu G."/>
            <person name="Chen Q."/>
            <person name="Chen Z."/>
            <person name="Lan J."/>
            <person name="Che J."/>
            <person name="Ge C."/>
            <person name="Shi H."/>
            <person name="Pan Z."/>
            <person name="Liu X."/>
        </authorList>
    </citation>
    <scope>NUCLEOTIDE SEQUENCE [LARGE SCALE GENOMIC DNA]</scope>
    <source>
        <strain evidence="3 4">FJAT-18043</strain>
    </source>
</reference>
<protein>
    <submittedName>
        <fullName evidence="3">Regulator</fullName>
    </submittedName>
</protein>
<dbReference type="EMBL" id="LJIX01000006">
    <property type="protein sequence ID" value="KQL20658.1"/>
    <property type="molecule type" value="Genomic_DNA"/>
</dbReference>
<organism evidence="3 4">
    <name type="scientific">Cytobacillus solani</name>
    <dbReference type="NCBI Taxonomy" id="1637975"/>
    <lineage>
        <taxon>Bacteria</taxon>
        <taxon>Bacillati</taxon>
        <taxon>Bacillota</taxon>
        <taxon>Bacilli</taxon>
        <taxon>Bacillales</taxon>
        <taxon>Bacillaceae</taxon>
        <taxon>Cytobacillus</taxon>
    </lineage>
</organism>
<name>A0A0Q3VJ57_9BACI</name>
<evidence type="ECO:0000259" key="2">
    <source>
        <dbReference type="Pfam" id="PF08977"/>
    </source>
</evidence>
<comment type="caution">
    <text evidence="3">The sequence shown here is derived from an EMBL/GenBank/DDBJ whole genome shotgun (WGS) entry which is preliminary data.</text>
</comment>
<sequence length="197" mass="22922">MRTNWWASGLLCLSGFLFIFFQNSLLYKMHAENIVYANNEVTNPIQRNVVLERVYVDGEISQESVKETIVNMEDFWAKYSGWQLIHMDNRKIVFRMQMDDISPLLKANGYFGITEEGVLTIFNGRPQKTNIIQSFFQIDLGKLESKTCEELKKGIPIKTKENFVEVLETFKTYSKGDKMELQSARVLQPVIYNKQAK</sequence>
<accession>A0A0Q3VJ57</accession>
<proteinExistence type="predicted"/>
<keyword evidence="4" id="KW-1185">Reference proteome</keyword>
<feature type="domain" description="Bypass-of-forespore C N-terminal" evidence="2">
    <location>
        <begin position="49"/>
        <end position="97"/>
    </location>
</feature>
<evidence type="ECO:0000259" key="1">
    <source>
        <dbReference type="Pfam" id="PF08955"/>
    </source>
</evidence>
<dbReference type="AlphaFoldDB" id="A0A0Q3VJ57"/>
<dbReference type="PATRIC" id="fig|1637975.4.peg.3986"/>
<dbReference type="InterPro" id="IPR038117">
    <property type="entry name" value="BofC_C_sf"/>
</dbReference>
<dbReference type="RefSeq" id="WP_053477151.1">
    <property type="nucleotide sequence ID" value="NZ_CP041305.1"/>
</dbReference>
<gene>
    <name evidence="3" type="ORF">AN957_20065</name>
</gene>
<dbReference type="Proteomes" id="UP000050996">
    <property type="component" value="Unassembled WGS sequence"/>
</dbReference>
<feature type="domain" description="Bypass of forespore C C-terminal" evidence="1">
    <location>
        <begin position="99"/>
        <end position="171"/>
    </location>
</feature>
<dbReference type="Gene3D" id="3.30.70.1740">
    <property type="entry name" value="Bypass-of-forespore C, C-terminal domain"/>
    <property type="match status" value="1"/>
</dbReference>
<dbReference type="Pfam" id="PF08977">
    <property type="entry name" value="BOFC_N"/>
    <property type="match status" value="1"/>
</dbReference>
<dbReference type="Gene3D" id="3.10.20.420">
    <property type="entry name" value="Bypass-of-forespore C, N-terminal domain"/>
    <property type="match status" value="1"/>
</dbReference>
<dbReference type="Pfam" id="PF08955">
    <property type="entry name" value="BofC_C"/>
    <property type="match status" value="1"/>
</dbReference>